<dbReference type="RefSeq" id="WP_241370259.1">
    <property type="nucleotide sequence ID" value="NZ_JAKZFC010000006.1"/>
</dbReference>
<evidence type="ECO:0000313" key="2">
    <source>
        <dbReference type="EMBL" id="MCH7323084.1"/>
    </source>
</evidence>
<evidence type="ECO:0000259" key="1">
    <source>
        <dbReference type="PROSITE" id="PS51186"/>
    </source>
</evidence>
<proteinExistence type="predicted"/>
<dbReference type="Pfam" id="PF13527">
    <property type="entry name" value="Acetyltransf_9"/>
    <property type="match status" value="1"/>
</dbReference>
<sequence>MNFIKGEVIRNNVQLKQSFLQLAKETFGLEFEQWDALGYWDNTYCPYAFEVDGKIVANVSANIGTMLVEGKTYQAIQIGTVMTNSAFQGQGISRKLMEKVLEDTADAAIIYLFANETVLNFYPKFGFETRRQATFTIETKDLNLQPTEVKKVDISDEAARKLFYETTKHRMPISSKMSMLQNENIVMFHALTQYKDAIYYVPKFHAFVIAKEQNGYFQLIDVISKQYVDLLEIIESLPIQEKMVELCFTPENLKVPVQQGIFQDEGAMFVKEQSNLHYPNDVLYPYSGLA</sequence>
<feature type="domain" description="N-acetyltransferase" evidence="1">
    <location>
        <begin position="7"/>
        <end position="143"/>
    </location>
</feature>
<dbReference type="InterPro" id="IPR000182">
    <property type="entry name" value="GNAT_dom"/>
</dbReference>
<dbReference type="SUPFAM" id="SSF55729">
    <property type="entry name" value="Acyl-CoA N-acyltransferases (Nat)"/>
    <property type="match status" value="1"/>
</dbReference>
<dbReference type="InterPro" id="IPR016181">
    <property type="entry name" value="Acyl_CoA_acyltransferase"/>
</dbReference>
<comment type="caution">
    <text evidence="2">The sequence shown here is derived from an EMBL/GenBank/DDBJ whole genome shotgun (WGS) entry which is preliminary data.</text>
</comment>
<protein>
    <submittedName>
        <fullName evidence="2">GNAT family N-acetyltransferase</fullName>
    </submittedName>
</protein>
<keyword evidence="3" id="KW-1185">Reference proteome</keyword>
<dbReference type="EMBL" id="JAKZFC010000006">
    <property type="protein sequence ID" value="MCH7323084.1"/>
    <property type="molecule type" value="Genomic_DNA"/>
</dbReference>
<name>A0ABS9UFG5_9BACL</name>
<gene>
    <name evidence="2" type="ORF">LZ480_14490</name>
</gene>
<accession>A0ABS9UFG5</accession>
<organism evidence="2 3">
    <name type="scientific">Solibacillus palustris</name>
    <dbReference type="NCBI Taxonomy" id="2908203"/>
    <lineage>
        <taxon>Bacteria</taxon>
        <taxon>Bacillati</taxon>
        <taxon>Bacillota</taxon>
        <taxon>Bacilli</taxon>
        <taxon>Bacillales</taxon>
        <taxon>Caryophanaceae</taxon>
        <taxon>Solibacillus</taxon>
    </lineage>
</organism>
<dbReference type="Gene3D" id="3.40.630.30">
    <property type="match status" value="1"/>
</dbReference>
<reference evidence="2 3" key="1">
    <citation type="submission" date="2022-03" db="EMBL/GenBank/DDBJ databases">
        <authorList>
            <person name="Jo J.-H."/>
            <person name="Im W.-T."/>
        </authorList>
    </citation>
    <scope>NUCLEOTIDE SEQUENCE [LARGE SCALE GENOMIC DNA]</scope>
    <source>
        <strain evidence="2 3">MA9</strain>
    </source>
</reference>
<dbReference type="PROSITE" id="PS51186">
    <property type="entry name" value="GNAT"/>
    <property type="match status" value="1"/>
</dbReference>
<dbReference type="CDD" id="cd04301">
    <property type="entry name" value="NAT_SF"/>
    <property type="match status" value="1"/>
</dbReference>
<dbReference type="Proteomes" id="UP001316087">
    <property type="component" value="Unassembled WGS sequence"/>
</dbReference>
<evidence type="ECO:0000313" key="3">
    <source>
        <dbReference type="Proteomes" id="UP001316087"/>
    </source>
</evidence>